<reference evidence="3 4" key="1">
    <citation type="submission" date="2019-06" db="EMBL/GenBank/DDBJ databases">
        <title>A chromosomal-level reference genome of Carpinus fangiana (Coryloideae, Betulaceae).</title>
        <authorList>
            <person name="Yang X."/>
            <person name="Wang Z."/>
            <person name="Zhang L."/>
            <person name="Hao G."/>
            <person name="Liu J."/>
            <person name="Yang Y."/>
        </authorList>
    </citation>
    <scope>NUCLEOTIDE SEQUENCE [LARGE SCALE GENOMIC DNA]</scope>
    <source>
        <strain evidence="3">Cfa_2016G</strain>
        <tissue evidence="3">Leaf</tissue>
    </source>
</reference>
<dbReference type="OrthoDB" id="1734141at2759"/>
<proteinExistence type="predicted"/>
<keyword evidence="2" id="KW-0732">Signal</keyword>
<feature type="signal peptide" evidence="2">
    <location>
        <begin position="1"/>
        <end position="23"/>
    </location>
</feature>
<evidence type="ECO:0000313" key="3">
    <source>
        <dbReference type="EMBL" id="KAE8022007.1"/>
    </source>
</evidence>
<sequence length="107" mass="11736">MRTVFAFLTLLSLLLFAGRDVVAIRQDLGGYWKNVMDSQPMPEAVQGRMHPQTGKGAYFAKDFDPDSLAAAQSFWPAAVPMKEDHLPSSSSRPNAEKNSPISKATKP</sequence>
<gene>
    <name evidence="3" type="ORF">FH972_007848</name>
</gene>
<accession>A0A5N6QWT2</accession>
<evidence type="ECO:0000313" key="4">
    <source>
        <dbReference type="Proteomes" id="UP000327013"/>
    </source>
</evidence>
<name>A0A5N6QWT2_9ROSI</name>
<keyword evidence="4" id="KW-1185">Reference proteome</keyword>
<organism evidence="3 4">
    <name type="scientific">Carpinus fangiana</name>
    <dbReference type="NCBI Taxonomy" id="176857"/>
    <lineage>
        <taxon>Eukaryota</taxon>
        <taxon>Viridiplantae</taxon>
        <taxon>Streptophyta</taxon>
        <taxon>Embryophyta</taxon>
        <taxon>Tracheophyta</taxon>
        <taxon>Spermatophyta</taxon>
        <taxon>Magnoliopsida</taxon>
        <taxon>eudicotyledons</taxon>
        <taxon>Gunneridae</taxon>
        <taxon>Pentapetalae</taxon>
        <taxon>rosids</taxon>
        <taxon>fabids</taxon>
        <taxon>Fagales</taxon>
        <taxon>Betulaceae</taxon>
        <taxon>Carpinus</taxon>
    </lineage>
</organism>
<evidence type="ECO:0000256" key="1">
    <source>
        <dbReference type="SAM" id="MobiDB-lite"/>
    </source>
</evidence>
<dbReference type="AlphaFoldDB" id="A0A5N6QWT2"/>
<dbReference type="PANTHER" id="PTHR33731:SF2">
    <property type="entry name" value="ORGAN-SPECIFIC PROTEIN S2-LIKE"/>
    <property type="match status" value="1"/>
</dbReference>
<evidence type="ECO:0000256" key="2">
    <source>
        <dbReference type="SAM" id="SignalP"/>
    </source>
</evidence>
<dbReference type="Proteomes" id="UP000327013">
    <property type="component" value="Chromosome 3"/>
</dbReference>
<feature type="chain" id="PRO_5024360513" description="Organ-specific protein S2" evidence="2">
    <location>
        <begin position="24"/>
        <end position="107"/>
    </location>
</feature>
<feature type="region of interest" description="Disordered" evidence="1">
    <location>
        <begin position="82"/>
        <end position="107"/>
    </location>
</feature>
<dbReference type="PANTHER" id="PTHR33731">
    <property type="entry name" value="PROTEIN, PUTATIVE-RELATED"/>
    <property type="match status" value="1"/>
</dbReference>
<protein>
    <recommendedName>
        <fullName evidence="5">Organ-specific protein S2</fullName>
    </recommendedName>
</protein>
<feature type="compositionally biased region" description="Polar residues" evidence="1">
    <location>
        <begin position="87"/>
        <end position="107"/>
    </location>
</feature>
<dbReference type="EMBL" id="CM017323">
    <property type="protein sequence ID" value="KAE8022007.1"/>
    <property type="molecule type" value="Genomic_DNA"/>
</dbReference>
<evidence type="ECO:0008006" key="5">
    <source>
        <dbReference type="Google" id="ProtNLM"/>
    </source>
</evidence>